<dbReference type="SUPFAM" id="SSF48726">
    <property type="entry name" value="Immunoglobulin"/>
    <property type="match status" value="1"/>
</dbReference>
<reference evidence="5" key="2">
    <citation type="submission" date="2025-08" db="UniProtKB">
        <authorList>
            <consortium name="Ensembl"/>
        </authorList>
    </citation>
    <scope>IDENTIFICATION</scope>
</reference>
<reference evidence="5" key="3">
    <citation type="submission" date="2025-09" db="UniProtKB">
        <authorList>
            <consortium name="Ensembl"/>
        </authorList>
    </citation>
    <scope>IDENTIFICATION</scope>
</reference>
<dbReference type="GO" id="GO:0098636">
    <property type="term" value="C:protein complex involved in cell adhesion"/>
    <property type="evidence" value="ECO:0007669"/>
    <property type="project" value="TreeGrafter"/>
</dbReference>
<keyword evidence="3" id="KW-0732">Signal</keyword>
<dbReference type="OrthoDB" id="9942764at2759"/>
<dbReference type="GO" id="GO:0016477">
    <property type="term" value="P:cell migration"/>
    <property type="evidence" value="ECO:0007669"/>
    <property type="project" value="TreeGrafter"/>
</dbReference>
<feature type="chain" id="PRO_5017313684" description="Ig-like domain-containing protein" evidence="3">
    <location>
        <begin position="20"/>
        <end position="312"/>
    </location>
</feature>
<evidence type="ECO:0000313" key="5">
    <source>
        <dbReference type="Ensembl" id="ENSPNAP00000007586.1"/>
    </source>
</evidence>
<feature type="signal peptide" evidence="3">
    <location>
        <begin position="1"/>
        <end position="19"/>
    </location>
</feature>
<evidence type="ECO:0000259" key="4">
    <source>
        <dbReference type="PROSITE" id="PS50835"/>
    </source>
</evidence>
<dbReference type="AlphaFoldDB" id="A0A3B4C9J8"/>
<organism evidence="5 6">
    <name type="scientific">Pygocentrus nattereri</name>
    <name type="common">Red-bellied piranha</name>
    <dbReference type="NCBI Taxonomy" id="42514"/>
    <lineage>
        <taxon>Eukaryota</taxon>
        <taxon>Metazoa</taxon>
        <taxon>Chordata</taxon>
        <taxon>Craniata</taxon>
        <taxon>Vertebrata</taxon>
        <taxon>Euteleostomi</taxon>
        <taxon>Actinopterygii</taxon>
        <taxon>Neopterygii</taxon>
        <taxon>Teleostei</taxon>
        <taxon>Ostariophysi</taxon>
        <taxon>Characiformes</taxon>
        <taxon>Characoidei</taxon>
        <taxon>Pygocentrus</taxon>
    </lineage>
</organism>
<dbReference type="PROSITE" id="PS50835">
    <property type="entry name" value="IG_LIKE"/>
    <property type="match status" value="1"/>
</dbReference>
<dbReference type="InterPro" id="IPR042974">
    <property type="entry name" value="JAM-C"/>
</dbReference>
<accession>A0A3B4C9J8</accession>
<feature type="domain" description="Ig-like" evidence="4">
    <location>
        <begin position="137"/>
        <end position="229"/>
    </location>
</feature>
<keyword evidence="1" id="KW-1015">Disulfide bond</keyword>
<dbReference type="GeneTree" id="ENSGT00540000073890"/>
<dbReference type="Ensembl" id="ENSPNAT00000001585.2">
    <property type="protein sequence ID" value="ENSPNAP00000007586.1"/>
    <property type="gene ID" value="ENSPNAG00000013346.2"/>
</dbReference>
<keyword evidence="2" id="KW-0472">Membrane</keyword>
<evidence type="ECO:0000256" key="2">
    <source>
        <dbReference type="SAM" id="Phobius"/>
    </source>
</evidence>
<dbReference type="InterPro" id="IPR007110">
    <property type="entry name" value="Ig-like_dom"/>
</dbReference>
<dbReference type="GO" id="GO:0044291">
    <property type="term" value="C:cell-cell contact zone"/>
    <property type="evidence" value="ECO:0007669"/>
    <property type="project" value="TreeGrafter"/>
</dbReference>
<keyword evidence="2" id="KW-1133">Transmembrane helix</keyword>
<dbReference type="Proteomes" id="UP001501920">
    <property type="component" value="Chromosome 30"/>
</dbReference>
<sequence length="312" mass="34236">MASAVLLFLTVMLSPVCFGAPTKSLISVECQPAFGVAGQITKISCSFKKNFEGNQDIIITAGTVKRRGETDPVFWFQKDVMKGDHRFKPASKNDPSLLLTDAAVSDGGQYDYTVLTNRGIIEDGTFRISVTAKYSKPTMSSLQKEVEDGGTADFYCNSSGGYPAGTIHWFDSTNTNWTMSATLEVREREDQLLEMSSKLTFTSIDSSWAPFRCVVLNSKFVKEGEETFQPNIKVPGKSDSQSGGGGEFKLETKYVAPIVVIGSLIVGLLLVLLLRGRCKHRDFRDAESGTAEDVTRALTEKNPTKEATEMMR</sequence>
<evidence type="ECO:0000256" key="3">
    <source>
        <dbReference type="SAM" id="SignalP"/>
    </source>
</evidence>
<dbReference type="RefSeq" id="XP_017577114.1">
    <property type="nucleotide sequence ID" value="XM_017721625.2"/>
</dbReference>
<dbReference type="GO" id="GO:0005886">
    <property type="term" value="C:plasma membrane"/>
    <property type="evidence" value="ECO:0007669"/>
    <property type="project" value="TreeGrafter"/>
</dbReference>
<dbReference type="InterPro" id="IPR013162">
    <property type="entry name" value="CD80_C2-set"/>
</dbReference>
<dbReference type="Gene3D" id="2.60.40.10">
    <property type="entry name" value="Immunoglobulins"/>
    <property type="match status" value="2"/>
</dbReference>
<keyword evidence="6" id="KW-1185">Reference proteome</keyword>
<dbReference type="PANTHER" id="PTHR44598:SF3">
    <property type="entry name" value="JUNCTIONAL ADHESION MOLECULE 3B"/>
    <property type="match status" value="1"/>
</dbReference>
<keyword evidence="2" id="KW-0812">Transmembrane</keyword>
<dbReference type="GeneID" id="108441875"/>
<protein>
    <recommendedName>
        <fullName evidence="4">Ig-like domain-containing protein</fullName>
    </recommendedName>
</protein>
<dbReference type="PANTHER" id="PTHR44598">
    <property type="entry name" value="JUNCTIONAL ADHESION MOLECULE C"/>
    <property type="match status" value="1"/>
</dbReference>
<dbReference type="GO" id="GO:0042803">
    <property type="term" value="F:protein homodimerization activity"/>
    <property type="evidence" value="ECO:0007669"/>
    <property type="project" value="InterPro"/>
</dbReference>
<dbReference type="InterPro" id="IPR036179">
    <property type="entry name" value="Ig-like_dom_sf"/>
</dbReference>
<name>A0A3B4C9J8_PYGNA</name>
<dbReference type="GO" id="GO:0098632">
    <property type="term" value="F:cell-cell adhesion mediator activity"/>
    <property type="evidence" value="ECO:0007669"/>
    <property type="project" value="TreeGrafter"/>
</dbReference>
<proteinExistence type="predicted"/>
<dbReference type="GO" id="GO:0005178">
    <property type="term" value="F:integrin binding"/>
    <property type="evidence" value="ECO:0007669"/>
    <property type="project" value="TreeGrafter"/>
</dbReference>
<evidence type="ECO:0000313" key="6">
    <source>
        <dbReference type="Proteomes" id="UP001501920"/>
    </source>
</evidence>
<feature type="transmembrane region" description="Helical" evidence="2">
    <location>
        <begin position="254"/>
        <end position="274"/>
    </location>
</feature>
<dbReference type="InterPro" id="IPR013783">
    <property type="entry name" value="Ig-like_fold"/>
</dbReference>
<dbReference type="Pfam" id="PF08205">
    <property type="entry name" value="C2-set_2"/>
    <property type="match status" value="1"/>
</dbReference>
<reference evidence="5 6" key="1">
    <citation type="submission" date="2020-10" db="EMBL/GenBank/DDBJ databases">
        <title>Pygocentrus nattereri (red-bellied piranha) genome, fPygNat1, primary haplotype.</title>
        <authorList>
            <person name="Myers G."/>
            <person name="Meyer A."/>
            <person name="Karagic N."/>
            <person name="Pippel M."/>
            <person name="Winkler S."/>
            <person name="Tracey A."/>
            <person name="Wood J."/>
            <person name="Formenti G."/>
            <person name="Howe K."/>
            <person name="Fedrigo O."/>
            <person name="Jarvis E.D."/>
        </authorList>
    </citation>
    <scope>NUCLEOTIDE SEQUENCE [LARGE SCALE GENOMIC DNA]</scope>
</reference>
<dbReference type="GO" id="GO:0046982">
    <property type="term" value="F:protein heterodimerization activity"/>
    <property type="evidence" value="ECO:0007669"/>
    <property type="project" value="InterPro"/>
</dbReference>
<evidence type="ECO:0000256" key="1">
    <source>
        <dbReference type="ARBA" id="ARBA00023157"/>
    </source>
</evidence>